<dbReference type="Proteomes" id="UP000321378">
    <property type="component" value="Chromosome"/>
</dbReference>
<evidence type="ECO:0000256" key="1">
    <source>
        <dbReference type="SAM" id="Phobius"/>
    </source>
</evidence>
<keyword evidence="1" id="KW-0812">Transmembrane</keyword>
<gene>
    <name evidence="2" type="ORF">JMUB3935_1542</name>
</gene>
<accession>A0A510KRE1</accession>
<evidence type="ECO:0000313" key="2">
    <source>
        <dbReference type="EMBL" id="BBM52563.1"/>
    </source>
</evidence>
<proteinExistence type="predicted"/>
<reference evidence="2 3" key="1">
    <citation type="submission" date="2019-07" db="EMBL/GenBank/DDBJ databases">
        <title>Complete Genome Sequence of Leptotrichia trevisanii Strain JMUB3935.</title>
        <authorList>
            <person name="Watanabe S."/>
            <person name="Cui L."/>
        </authorList>
    </citation>
    <scope>NUCLEOTIDE SEQUENCE [LARGE SCALE GENOMIC DNA]</scope>
    <source>
        <strain evidence="2 3">JMUB3935</strain>
    </source>
</reference>
<feature type="transmembrane region" description="Helical" evidence="1">
    <location>
        <begin position="6"/>
        <end position="29"/>
    </location>
</feature>
<dbReference type="AlphaFoldDB" id="A0A510KRE1"/>
<keyword evidence="1" id="KW-0472">Membrane</keyword>
<dbReference type="RefSeq" id="WP_172619096.1">
    <property type="nucleotide sequence ID" value="NZ_AP019840.1"/>
</dbReference>
<name>A0A510KRE1_9FUSO</name>
<keyword evidence="1" id="KW-1133">Transmembrane helix</keyword>
<sequence>MGEEFWIIFIRVYSVMITIETIINILRIVKLKIKNKKLEKENQRLRSLLNLNEYTIL</sequence>
<protein>
    <submittedName>
        <fullName evidence="2">Uncharacterized protein</fullName>
    </submittedName>
</protein>
<dbReference type="EMBL" id="AP019840">
    <property type="protein sequence ID" value="BBM52563.1"/>
    <property type="molecule type" value="Genomic_DNA"/>
</dbReference>
<evidence type="ECO:0000313" key="3">
    <source>
        <dbReference type="Proteomes" id="UP000321378"/>
    </source>
</evidence>
<organism evidence="2 3">
    <name type="scientific">Leptotrichia trevisanii</name>
    <dbReference type="NCBI Taxonomy" id="109328"/>
    <lineage>
        <taxon>Bacteria</taxon>
        <taxon>Fusobacteriati</taxon>
        <taxon>Fusobacteriota</taxon>
        <taxon>Fusobacteriia</taxon>
        <taxon>Fusobacteriales</taxon>
        <taxon>Leptotrichiaceae</taxon>
        <taxon>Leptotrichia</taxon>
    </lineage>
</organism>